<dbReference type="Proteomes" id="UP000182818">
    <property type="component" value="Unassembled WGS sequence"/>
</dbReference>
<proteinExistence type="predicted"/>
<gene>
    <name evidence="2" type="ORF">SAMN04487973_10144</name>
</gene>
<keyword evidence="3" id="KW-1185">Reference proteome</keyword>
<organism evidence="2 3">
    <name type="scientific">Pediococcus ethanolidurans</name>
    <dbReference type="NCBI Taxonomy" id="319653"/>
    <lineage>
        <taxon>Bacteria</taxon>
        <taxon>Bacillati</taxon>
        <taxon>Bacillota</taxon>
        <taxon>Bacilli</taxon>
        <taxon>Lactobacillales</taxon>
        <taxon>Lactobacillaceae</taxon>
        <taxon>Pediococcus</taxon>
    </lineage>
</organism>
<dbReference type="NCBIfam" id="NF047400">
    <property type="entry name" value="MazE_PemI_antitoxin"/>
    <property type="match status" value="1"/>
</dbReference>
<feature type="compositionally biased region" description="Basic and acidic residues" evidence="1">
    <location>
        <begin position="98"/>
        <end position="114"/>
    </location>
</feature>
<evidence type="ECO:0008006" key="4">
    <source>
        <dbReference type="Google" id="ProtNLM"/>
    </source>
</evidence>
<evidence type="ECO:0000256" key="1">
    <source>
        <dbReference type="SAM" id="MobiDB-lite"/>
    </source>
</evidence>
<name>A0A1H9KPA6_9LACO</name>
<evidence type="ECO:0000313" key="2">
    <source>
        <dbReference type="EMBL" id="SER00984.1"/>
    </source>
</evidence>
<protein>
    <recommendedName>
        <fullName evidence="4">SpoVT-AbrB domain-containing protein</fullName>
    </recommendedName>
</protein>
<sequence>MKNRSFVNTTYIRYTKIDYFDDNLWNPILRGGNTMNTKQTIKPRHVGNSTVLTVPTTIKIDENVRYFVTKGTDGAIVFMPQIANPFEEPELRQQITKQKSEFENVKPEGRENDE</sequence>
<evidence type="ECO:0000313" key="3">
    <source>
        <dbReference type="Proteomes" id="UP000182818"/>
    </source>
</evidence>
<comment type="caution">
    <text evidence="2">The sequence shown here is derived from an EMBL/GenBank/DDBJ whole genome shotgun (WGS) entry which is preliminary data.</text>
</comment>
<reference evidence="2 3" key="1">
    <citation type="submission" date="2016-10" db="EMBL/GenBank/DDBJ databases">
        <authorList>
            <person name="Varghese N."/>
            <person name="Submissions S."/>
        </authorList>
    </citation>
    <scope>NUCLEOTIDE SEQUENCE [LARGE SCALE GENOMIC DNA]</scope>
    <source>
        <strain evidence="2 3">CGMCC 1.3889</strain>
    </source>
</reference>
<dbReference type="EMBL" id="FOGK01000001">
    <property type="protein sequence ID" value="SER00984.1"/>
    <property type="molecule type" value="Genomic_DNA"/>
</dbReference>
<accession>A0A1H9KPA6</accession>
<feature type="region of interest" description="Disordered" evidence="1">
    <location>
        <begin position="91"/>
        <end position="114"/>
    </location>
</feature>